<reference evidence="1 2" key="1">
    <citation type="submission" date="2015-09" db="EMBL/GenBank/DDBJ databases">
        <title>Trachymyrmex cornetzi WGS genome.</title>
        <authorList>
            <person name="Nygaard S."/>
            <person name="Hu H."/>
            <person name="Boomsma J."/>
            <person name="Zhang G."/>
        </authorList>
    </citation>
    <scope>NUCLEOTIDE SEQUENCE [LARGE SCALE GENOMIC DNA]</scope>
    <source>
        <strain evidence="1">Tcor2-1</strain>
        <tissue evidence="1">Whole body</tissue>
    </source>
</reference>
<name>A0A195DPH3_9HYME</name>
<dbReference type="AlphaFoldDB" id="A0A195DPH3"/>
<keyword evidence="2" id="KW-1185">Reference proteome</keyword>
<accession>A0A195DPH3</accession>
<sequence>MISFLHASVYHYFTVIKNKYTVVFPLPLGPTNKTELLSPISTVRFTKFITCSRSLT</sequence>
<dbReference type="Proteomes" id="UP000078492">
    <property type="component" value="Unassembled WGS sequence"/>
</dbReference>
<dbReference type="EMBL" id="KQ980713">
    <property type="protein sequence ID" value="KYN14384.1"/>
    <property type="molecule type" value="Genomic_DNA"/>
</dbReference>
<organism evidence="1 2">
    <name type="scientific">Trachymyrmex cornetzi</name>
    <dbReference type="NCBI Taxonomy" id="471704"/>
    <lineage>
        <taxon>Eukaryota</taxon>
        <taxon>Metazoa</taxon>
        <taxon>Ecdysozoa</taxon>
        <taxon>Arthropoda</taxon>
        <taxon>Hexapoda</taxon>
        <taxon>Insecta</taxon>
        <taxon>Pterygota</taxon>
        <taxon>Neoptera</taxon>
        <taxon>Endopterygota</taxon>
        <taxon>Hymenoptera</taxon>
        <taxon>Apocrita</taxon>
        <taxon>Aculeata</taxon>
        <taxon>Formicoidea</taxon>
        <taxon>Formicidae</taxon>
        <taxon>Myrmicinae</taxon>
        <taxon>Trachymyrmex</taxon>
    </lineage>
</organism>
<evidence type="ECO:0000313" key="1">
    <source>
        <dbReference type="EMBL" id="KYN14384.1"/>
    </source>
</evidence>
<protein>
    <submittedName>
        <fullName evidence="1">Uncharacterized protein</fullName>
    </submittedName>
</protein>
<proteinExistence type="predicted"/>
<evidence type="ECO:0000313" key="2">
    <source>
        <dbReference type="Proteomes" id="UP000078492"/>
    </source>
</evidence>
<gene>
    <name evidence="1" type="ORF">ALC57_13551</name>
</gene>